<sequence>MKFTTILSALAILTPALSGITIERLPDGVGLKAISVPDDVSRIKKRMGGCNRDNCLRAMTARISTASQFCPSFTTDTVTATTGLGPWQTQCGSNPTRVSSACSCLVPNRLVANQGPIVLHRHSLRTAVNRRWVVIVEAVTSRMGMLMMGIVLDRAMP</sequence>
<keyword evidence="1" id="KW-0732">Signal</keyword>
<gene>
    <name evidence="2" type="ORF">TWF970_005790</name>
</gene>
<protein>
    <submittedName>
        <fullName evidence="2">Uncharacterized protein</fullName>
    </submittedName>
</protein>
<proteinExistence type="predicted"/>
<evidence type="ECO:0000313" key="2">
    <source>
        <dbReference type="EMBL" id="KAF3288733.1"/>
    </source>
</evidence>
<name>A0A7C8RPB6_ORBOL</name>
<evidence type="ECO:0000313" key="3">
    <source>
        <dbReference type="Proteomes" id="UP000474640"/>
    </source>
</evidence>
<comment type="caution">
    <text evidence="2">The sequence shown here is derived from an EMBL/GenBank/DDBJ whole genome shotgun (WGS) entry which is preliminary data.</text>
</comment>
<evidence type="ECO:0000256" key="1">
    <source>
        <dbReference type="SAM" id="SignalP"/>
    </source>
</evidence>
<dbReference type="AlphaFoldDB" id="A0A7C8RPB6"/>
<dbReference type="Proteomes" id="UP000474640">
    <property type="component" value="Unassembled WGS sequence"/>
</dbReference>
<feature type="chain" id="PRO_5028857921" evidence="1">
    <location>
        <begin position="20"/>
        <end position="157"/>
    </location>
</feature>
<dbReference type="OrthoDB" id="5362960at2759"/>
<organism evidence="2 3">
    <name type="scientific">Orbilia oligospora</name>
    <name type="common">Nematode-trapping fungus</name>
    <name type="synonym">Arthrobotrys oligospora</name>
    <dbReference type="NCBI Taxonomy" id="2813651"/>
    <lineage>
        <taxon>Eukaryota</taxon>
        <taxon>Fungi</taxon>
        <taxon>Dikarya</taxon>
        <taxon>Ascomycota</taxon>
        <taxon>Pezizomycotina</taxon>
        <taxon>Orbiliomycetes</taxon>
        <taxon>Orbiliales</taxon>
        <taxon>Orbiliaceae</taxon>
        <taxon>Orbilia</taxon>
    </lineage>
</organism>
<reference evidence="2 3" key="1">
    <citation type="submission" date="2020-01" db="EMBL/GenBank/DDBJ databases">
        <authorList>
            <person name="Palmer J.M."/>
        </authorList>
    </citation>
    <scope>NUCLEOTIDE SEQUENCE [LARGE SCALE GENOMIC DNA]</scope>
    <source>
        <strain evidence="2 3">TWF970</strain>
    </source>
</reference>
<feature type="signal peptide" evidence="1">
    <location>
        <begin position="1"/>
        <end position="19"/>
    </location>
</feature>
<dbReference type="EMBL" id="JAABOJ010000003">
    <property type="protein sequence ID" value="KAF3288733.1"/>
    <property type="molecule type" value="Genomic_DNA"/>
</dbReference>
<accession>A0A7C8RPB6</accession>